<organism evidence="2 3">
    <name type="scientific">Halocalculus aciditolerans</name>
    <dbReference type="NCBI Taxonomy" id="1383812"/>
    <lineage>
        <taxon>Archaea</taxon>
        <taxon>Methanobacteriati</taxon>
        <taxon>Methanobacteriota</taxon>
        <taxon>Stenosarchaea group</taxon>
        <taxon>Halobacteria</taxon>
        <taxon>Halobacteriales</taxon>
        <taxon>Halobacteriaceae</taxon>
        <taxon>Halocalculus</taxon>
    </lineage>
</organism>
<dbReference type="Proteomes" id="UP000607197">
    <property type="component" value="Unassembled WGS sequence"/>
</dbReference>
<feature type="compositionally biased region" description="Basic and acidic residues" evidence="1">
    <location>
        <begin position="19"/>
        <end position="30"/>
    </location>
</feature>
<evidence type="ECO:0000256" key="1">
    <source>
        <dbReference type="SAM" id="MobiDB-lite"/>
    </source>
</evidence>
<protein>
    <submittedName>
        <fullName evidence="2">Uncharacterized protein</fullName>
    </submittedName>
</protein>
<feature type="compositionally biased region" description="Basic residues" evidence="1">
    <location>
        <begin position="9"/>
        <end position="18"/>
    </location>
</feature>
<dbReference type="AlphaFoldDB" id="A0A830FJQ0"/>
<sequence length="103" mass="11334">MRVRDARMTRVRHRGSKHPRAEASANRECDSTGQPRGATVRLDGAPSDLTPSTDAFDGARHDPLRAGISTFRPASAFSWLLASVFTFTPPPGRSYLGKGYIRY</sequence>
<evidence type="ECO:0000313" key="3">
    <source>
        <dbReference type="Proteomes" id="UP000607197"/>
    </source>
</evidence>
<reference evidence="2" key="2">
    <citation type="submission" date="2020-09" db="EMBL/GenBank/DDBJ databases">
        <authorList>
            <person name="Sun Q."/>
            <person name="Ohkuma M."/>
        </authorList>
    </citation>
    <scope>NUCLEOTIDE SEQUENCE</scope>
    <source>
        <strain evidence="2">JCM 19596</strain>
    </source>
</reference>
<feature type="region of interest" description="Disordered" evidence="1">
    <location>
        <begin position="1"/>
        <end position="58"/>
    </location>
</feature>
<proteinExistence type="predicted"/>
<evidence type="ECO:0000313" key="2">
    <source>
        <dbReference type="EMBL" id="GGL59236.1"/>
    </source>
</evidence>
<comment type="caution">
    <text evidence="2">The sequence shown here is derived from an EMBL/GenBank/DDBJ whole genome shotgun (WGS) entry which is preliminary data.</text>
</comment>
<reference evidence="2" key="1">
    <citation type="journal article" date="2014" name="Int. J. Syst. Evol. Microbiol.">
        <title>Complete genome sequence of Corynebacterium casei LMG S-19264T (=DSM 44701T), isolated from a smear-ripened cheese.</title>
        <authorList>
            <consortium name="US DOE Joint Genome Institute (JGI-PGF)"/>
            <person name="Walter F."/>
            <person name="Albersmeier A."/>
            <person name="Kalinowski J."/>
            <person name="Ruckert C."/>
        </authorList>
    </citation>
    <scope>NUCLEOTIDE SEQUENCE</scope>
    <source>
        <strain evidence="2">JCM 19596</strain>
    </source>
</reference>
<dbReference type="EMBL" id="BMPG01000002">
    <property type="protein sequence ID" value="GGL59236.1"/>
    <property type="molecule type" value="Genomic_DNA"/>
</dbReference>
<gene>
    <name evidence="2" type="ORF">GCM10009039_16860</name>
</gene>
<keyword evidence="3" id="KW-1185">Reference proteome</keyword>
<name>A0A830FJQ0_9EURY</name>
<accession>A0A830FJQ0</accession>